<feature type="transmembrane region" description="Helical" evidence="1">
    <location>
        <begin position="12"/>
        <end position="32"/>
    </location>
</feature>
<comment type="caution">
    <text evidence="3">The sequence shown here is derived from an EMBL/GenBank/DDBJ whole genome shotgun (WGS) entry which is preliminary data.</text>
</comment>
<evidence type="ECO:0000259" key="2">
    <source>
        <dbReference type="Pfam" id="PF09851"/>
    </source>
</evidence>
<name>A0A6G3SMT8_STRAQ</name>
<evidence type="ECO:0000313" key="5">
    <source>
        <dbReference type="Proteomes" id="UP000470951"/>
    </source>
</evidence>
<dbReference type="EMBL" id="JAAGMS010000061">
    <property type="protein sequence ID" value="NEB97461.1"/>
    <property type="molecule type" value="Genomic_DNA"/>
</dbReference>
<keyword evidence="1" id="KW-1133">Transmembrane helix</keyword>
<gene>
    <name evidence="3" type="ORF">G3I43_09130</name>
    <name evidence="4" type="ORF">G3I58_05510</name>
</gene>
<dbReference type="Proteomes" id="UP000470951">
    <property type="component" value="Unassembled WGS sequence"/>
</dbReference>
<accession>A0A6G3SMT8</accession>
<protein>
    <submittedName>
        <fullName evidence="3">SHOCT domain-containing protein</fullName>
    </submittedName>
</protein>
<dbReference type="EMBL" id="JAAGMK010000236">
    <property type="protein sequence ID" value="NEB84337.1"/>
    <property type="molecule type" value="Genomic_DNA"/>
</dbReference>
<dbReference type="Pfam" id="PF09851">
    <property type="entry name" value="SHOCT"/>
    <property type="match status" value="1"/>
</dbReference>
<dbReference type="AlphaFoldDB" id="A0A6G3SMT8"/>
<dbReference type="InterPro" id="IPR018649">
    <property type="entry name" value="SHOCT"/>
</dbReference>
<sequence length="97" mass="10422">MNTLAHSGGPGPWVLLFPLVWAAVVIGIVTLLRRTVWRGRRGPWGAARTPGTVPGASSPIALLGRRFAAGEIDEDEYWRRLSVLDEQFGRAAGSGKA</sequence>
<evidence type="ECO:0000313" key="3">
    <source>
        <dbReference type="EMBL" id="NEB84337.1"/>
    </source>
</evidence>
<feature type="domain" description="SHOCT" evidence="2">
    <location>
        <begin position="59"/>
        <end position="84"/>
    </location>
</feature>
<organism evidence="3">
    <name type="scientific">Streptomyces anulatus</name>
    <name type="common">Streptomyces chrysomallus</name>
    <dbReference type="NCBI Taxonomy" id="1892"/>
    <lineage>
        <taxon>Bacteria</taxon>
        <taxon>Bacillati</taxon>
        <taxon>Actinomycetota</taxon>
        <taxon>Actinomycetes</taxon>
        <taxon>Kitasatosporales</taxon>
        <taxon>Streptomycetaceae</taxon>
        <taxon>Streptomyces</taxon>
    </lineage>
</organism>
<dbReference type="RefSeq" id="WP_047175276.1">
    <property type="nucleotide sequence ID" value="NZ_CBDRIV010000015.1"/>
</dbReference>
<keyword evidence="1" id="KW-0472">Membrane</keyword>
<evidence type="ECO:0000256" key="1">
    <source>
        <dbReference type="SAM" id="Phobius"/>
    </source>
</evidence>
<keyword evidence="1" id="KW-0812">Transmembrane</keyword>
<proteinExistence type="predicted"/>
<evidence type="ECO:0000313" key="4">
    <source>
        <dbReference type="EMBL" id="NEB97461.1"/>
    </source>
</evidence>
<reference evidence="3 5" key="1">
    <citation type="submission" date="2020-01" db="EMBL/GenBank/DDBJ databases">
        <title>Insect and environment-associated Actinomycetes.</title>
        <authorList>
            <person name="Currrie C."/>
            <person name="Chevrette M."/>
            <person name="Carlson C."/>
            <person name="Stubbendieck R."/>
            <person name="Wendt-Pienkowski E."/>
        </authorList>
    </citation>
    <scope>NUCLEOTIDE SEQUENCE</scope>
    <source>
        <strain evidence="3">SID505</strain>
        <strain evidence="4 5">SID7903</strain>
    </source>
</reference>